<dbReference type="AlphaFoldDB" id="A0A6A6AJ38"/>
<evidence type="ECO:0000313" key="3">
    <source>
        <dbReference type="Proteomes" id="UP000799771"/>
    </source>
</evidence>
<organism evidence="2 3">
    <name type="scientific">Dothidotthia symphoricarpi CBS 119687</name>
    <dbReference type="NCBI Taxonomy" id="1392245"/>
    <lineage>
        <taxon>Eukaryota</taxon>
        <taxon>Fungi</taxon>
        <taxon>Dikarya</taxon>
        <taxon>Ascomycota</taxon>
        <taxon>Pezizomycotina</taxon>
        <taxon>Dothideomycetes</taxon>
        <taxon>Pleosporomycetidae</taxon>
        <taxon>Pleosporales</taxon>
        <taxon>Dothidotthiaceae</taxon>
        <taxon>Dothidotthia</taxon>
    </lineage>
</organism>
<evidence type="ECO:0008006" key="4">
    <source>
        <dbReference type="Google" id="ProtNLM"/>
    </source>
</evidence>
<dbReference type="EMBL" id="ML977502">
    <property type="protein sequence ID" value="KAF2131243.1"/>
    <property type="molecule type" value="Genomic_DNA"/>
</dbReference>
<keyword evidence="3" id="KW-1185">Reference proteome</keyword>
<feature type="chain" id="PRO_5025523633" description="M6 metalloprotease" evidence="1">
    <location>
        <begin position="19"/>
        <end position="422"/>
    </location>
</feature>
<proteinExistence type="predicted"/>
<feature type="signal peptide" evidence="1">
    <location>
        <begin position="1"/>
        <end position="18"/>
    </location>
</feature>
<dbReference type="PANTHER" id="PTHR41775">
    <property type="entry name" value="SECRETED PROTEIN-RELATED"/>
    <property type="match status" value="1"/>
</dbReference>
<sequence length="422" mass="45905">MQLTISWAMVAFNVAAWATPHHAVQDPAHQDPLRDPIQQATDPASQCALAAPPDVFLSIGHGFRYAQCAPTTGLLNTHMIFADFRDAPATPQAAQEAYDFFLPAAAHLYTNTSFGALTLHVTTDTPARFHRMPRNTTAYAFNRSLSAEAHYAYIQDAVDAWQRDAVLPSPVHILYIVAPPHARAISFSPTYLAGPVRSRAGTLVARAAVTIGYDAFHAWGWKTLVHETGHCLCLPDMYAVGAAEEEHVYVGGWDLMGLISGRAPDAFAWVKWKLGWLRNENMACVVEKGTYNFSLRAVEVQGENEEAYAAVVVRLSESVALVVERRARLGVDMHMCKEGVLLYIVDTRVESGEGPVRVLDTSLAGSEAQLGKCETEKMGGAPLSEVGDTFTVVKLGISVTVEIVYDDPVGVAGAWGVRVERV</sequence>
<evidence type="ECO:0000256" key="1">
    <source>
        <dbReference type="SAM" id="SignalP"/>
    </source>
</evidence>
<dbReference type="GeneID" id="54402866"/>
<evidence type="ECO:0000313" key="2">
    <source>
        <dbReference type="EMBL" id="KAF2131243.1"/>
    </source>
</evidence>
<dbReference type="PANTHER" id="PTHR41775:SF1">
    <property type="entry name" value="PEPTIDASE M6-LIKE DOMAIN-CONTAINING PROTEIN"/>
    <property type="match status" value="1"/>
</dbReference>
<reference evidence="2" key="1">
    <citation type="journal article" date="2020" name="Stud. Mycol.">
        <title>101 Dothideomycetes genomes: a test case for predicting lifestyles and emergence of pathogens.</title>
        <authorList>
            <person name="Haridas S."/>
            <person name="Albert R."/>
            <person name="Binder M."/>
            <person name="Bloem J."/>
            <person name="Labutti K."/>
            <person name="Salamov A."/>
            <person name="Andreopoulos B."/>
            <person name="Baker S."/>
            <person name="Barry K."/>
            <person name="Bills G."/>
            <person name="Bluhm B."/>
            <person name="Cannon C."/>
            <person name="Castanera R."/>
            <person name="Culley D."/>
            <person name="Daum C."/>
            <person name="Ezra D."/>
            <person name="Gonzalez J."/>
            <person name="Henrissat B."/>
            <person name="Kuo A."/>
            <person name="Liang C."/>
            <person name="Lipzen A."/>
            <person name="Lutzoni F."/>
            <person name="Magnuson J."/>
            <person name="Mondo S."/>
            <person name="Nolan M."/>
            <person name="Ohm R."/>
            <person name="Pangilinan J."/>
            <person name="Park H.-J."/>
            <person name="Ramirez L."/>
            <person name="Alfaro M."/>
            <person name="Sun H."/>
            <person name="Tritt A."/>
            <person name="Yoshinaga Y."/>
            <person name="Zwiers L.-H."/>
            <person name="Turgeon B."/>
            <person name="Goodwin S."/>
            <person name="Spatafora J."/>
            <person name="Crous P."/>
            <person name="Grigoriev I."/>
        </authorList>
    </citation>
    <scope>NUCLEOTIDE SEQUENCE</scope>
    <source>
        <strain evidence="2">CBS 119687</strain>
    </source>
</reference>
<dbReference type="RefSeq" id="XP_033525630.1">
    <property type="nucleotide sequence ID" value="XM_033662434.1"/>
</dbReference>
<dbReference type="OrthoDB" id="3941110at2759"/>
<gene>
    <name evidence="2" type="ORF">P153DRAFT_191263</name>
</gene>
<keyword evidence="1" id="KW-0732">Signal</keyword>
<protein>
    <recommendedName>
        <fullName evidence="4">M6 metalloprotease</fullName>
    </recommendedName>
</protein>
<accession>A0A6A6AJ38</accession>
<dbReference type="Proteomes" id="UP000799771">
    <property type="component" value="Unassembled WGS sequence"/>
</dbReference>
<name>A0A6A6AJ38_9PLEO</name>